<evidence type="ECO:0000256" key="3">
    <source>
        <dbReference type="ARBA" id="ARBA00022692"/>
    </source>
</evidence>
<name>A0A068TZN3_COFCA</name>
<organism evidence="7 8">
    <name type="scientific">Coffea canephora</name>
    <name type="common">Robusta coffee</name>
    <dbReference type="NCBI Taxonomy" id="49390"/>
    <lineage>
        <taxon>Eukaryota</taxon>
        <taxon>Viridiplantae</taxon>
        <taxon>Streptophyta</taxon>
        <taxon>Embryophyta</taxon>
        <taxon>Tracheophyta</taxon>
        <taxon>Spermatophyta</taxon>
        <taxon>Magnoliopsida</taxon>
        <taxon>eudicotyledons</taxon>
        <taxon>Gunneridae</taxon>
        <taxon>Pentapetalae</taxon>
        <taxon>asterids</taxon>
        <taxon>lamiids</taxon>
        <taxon>Gentianales</taxon>
        <taxon>Rubiaceae</taxon>
        <taxon>Ixoroideae</taxon>
        <taxon>Gardenieae complex</taxon>
        <taxon>Bertiereae - Coffeeae clade</taxon>
        <taxon>Coffeeae</taxon>
        <taxon>Coffea</taxon>
    </lineage>
</organism>
<dbReference type="InterPro" id="IPR002528">
    <property type="entry name" value="MATE_fam"/>
</dbReference>
<dbReference type="CDD" id="cd13132">
    <property type="entry name" value="MATE_eukaryotic"/>
    <property type="match status" value="1"/>
</dbReference>
<dbReference type="Pfam" id="PF01554">
    <property type="entry name" value="MatE"/>
    <property type="match status" value="2"/>
</dbReference>
<dbReference type="Gramene" id="CDP01532">
    <property type="protein sequence ID" value="CDP01532"/>
    <property type="gene ID" value="GSCOC_T00036617001"/>
</dbReference>
<dbReference type="PhylomeDB" id="A0A068TZN3"/>
<gene>
    <name evidence="7" type="ORF">GSCOC_T00036617001</name>
</gene>
<dbReference type="InParanoid" id="A0A068TZN3"/>
<evidence type="ECO:0000256" key="4">
    <source>
        <dbReference type="ARBA" id="ARBA00022989"/>
    </source>
</evidence>
<dbReference type="GO" id="GO:1990961">
    <property type="term" value="P:xenobiotic detoxification by transmembrane export across the plasma membrane"/>
    <property type="evidence" value="ECO:0007669"/>
    <property type="project" value="InterPro"/>
</dbReference>
<reference evidence="8" key="1">
    <citation type="journal article" date="2014" name="Science">
        <title>The coffee genome provides insight into the convergent evolution of caffeine biosynthesis.</title>
        <authorList>
            <person name="Denoeud F."/>
            <person name="Carretero-Paulet L."/>
            <person name="Dereeper A."/>
            <person name="Droc G."/>
            <person name="Guyot R."/>
            <person name="Pietrella M."/>
            <person name="Zheng C."/>
            <person name="Alberti A."/>
            <person name="Anthony F."/>
            <person name="Aprea G."/>
            <person name="Aury J.M."/>
            <person name="Bento P."/>
            <person name="Bernard M."/>
            <person name="Bocs S."/>
            <person name="Campa C."/>
            <person name="Cenci A."/>
            <person name="Combes M.C."/>
            <person name="Crouzillat D."/>
            <person name="Da Silva C."/>
            <person name="Daddiego L."/>
            <person name="De Bellis F."/>
            <person name="Dussert S."/>
            <person name="Garsmeur O."/>
            <person name="Gayraud T."/>
            <person name="Guignon V."/>
            <person name="Jahn K."/>
            <person name="Jamilloux V."/>
            <person name="Joet T."/>
            <person name="Labadie K."/>
            <person name="Lan T."/>
            <person name="Leclercq J."/>
            <person name="Lepelley M."/>
            <person name="Leroy T."/>
            <person name="Li L.T."/>
            <person name="Librado P."/>
            <person name="Lopez L."/>
            <person name="Munoz A."/>
            <person name="Noel B."/>
            <person name="Pallavicini A."/>
            <person name="Perrotta G."/>
            <person name="Poncet V."/>
            <person name="Pot D."/>
            <person name="Priyono X."/>
            <person name="Rigoreau M."/>
            <person name="Rouard M."/>
            <person name="Rozas J."/>
            <person name="Tranchant-Dubreuil C."/>
            <person name="VanBuren R."/>
            <person name="Zhang Q."/>
            <person name="Andrade A.C."/>
            <person name="Argout X."/>
            <person name="Bertrand B."/>
            <person name="de Kochko A."/>
            <person name="Graziosi G."/>
            <person name="Henry R.J."/>
            <person name="Jayarama X."/>
            <person name="Ming R."/>
            <person name="Nagai C."/>
            <person name="Rounsley S."/>
            <person name="Sankoff D."/>
            <person name="Giuliano G."/>
            <person name="Albert V.A."/>
            <person name="Wincker P."/>
            <person name="Lashermes P."/>
        </authorList>
    </citation>
    <scope>NUCLEOTIDE SEQUENCE [LARGE SCALE GENOMIC DNA]</scope>
    <source>
        <strain evidence="8">cv. DH200-94</strain>
    </source>
</reference>
<dbReference type="GO" id="GO:0016020">
    <property type="term" value="C:membrane"/>
    <property type="evidence" value="ECO:0007669"/>
    <property type="project" value="UniProtKB-SubCell"/>
</dbReference>
<feature type="transmembrane region" description="Helical" evidence="6">
    <location>
        <begin position="348"/>
        <end position="372"/>
    </location>
</feature>
<sequence>MASNNKEKFENLVNVEENQVPLLLHSESSKYEIDDDDQNLRRRVFVESKKLWHIVGPAIFSRITTYSMNVITQAFAGHLGDTELAAISIINNVVVGFDFGLLLGMASALETLCGQAFGAKKYHMLGIYMQRSWIVLFACCILLLPIYIFATPILKLLGQPANVAELSGSVALWMIPLHFSFAFQFPLQRFLQSQLKNSVIAWVSLVALLVHLCTSWLFVYGFQLGVVGTVVTLNFAWWVLVFGLFIYTACGGCPHTWPGFSMEAFSGLWEFLKLSASSGVMLCLENWYYRILILMTGNLKNAEIAVDALSVCMTINGWEMMIPLGFFAATGVRVANELGAGNGKGARFATIVSVATSSLIGLFFCLIIIIFHNEIGLIFSSSKPVLDAVNQLTVLLAVTILLNSIQPVLSGVAVGSGRQSQVAYVNVACYYLVGFPLGLAMEWVFHQGVMGIWGGMILGGTVLQTLILVIITTRCDWEKEAQKASNHTKKWAVLA</sequence>
<comment type="similarity">
    <text evidence="2 6">Belongs to the multi antimicrobial extrusion (MATE) (TC 2.A.66.1) family.</text>
</comment>
<dbReference type="AlphaFoldDB" id="A0A068TZN3"/>
<dbReference type="OrthoDB" id="2126698at2759"/>
<evidence type="ECO:0000256" key="5">
    <source>
        <dbReference type="ARBA" id="ARBA00023136"/>
    </source>
</evidence>
<protein>
    <recommendedName>
        <fullName evidence="6">Protein DETOXIFICATION</fullName>
    </recommendedName>
    <alternativeName>
        <fullName evidence="6">Multidrug and toxic compound extrusion protein</fullName>
    </alternativeName>
</protein>
<accession>A0A068TZN3</accession>
<dbReference type="PANTHER" id="PTHR11206">
    <property type="entry name" value="MULTIDRUG RESISTANCE PROTEIN"/>
    <property type="match status" value="1"/>
</dbReference>
<feature type="transmembrane region" description="Helical" evidence="6">
    <location>
        <begin position="392"/>
        <end position="415"/>
    </location>
</feature>
<comment type="caution">
    <text evidence="6">Lacks conserved residue(s) required for the propagation of feature annotation.</text>
</comment>
<evidence type="ECO:0000313" key="8">
    <source>
        <dbReference type="Proteomes" id="UP000295252"/>
    </source>
</evidence>
<keyword evidence="5 6" id="KW-0472">Membrane</keyword>
<feature type="transmembrane region" description="Helical" evidence="6">
    <location>
        <begin position="226"/>
        <end position="250"/>
    </location>
</feature>
<dbReference type="GO" id="GO:0015297">
    <property type="term" value="F:antiporter activity"/>
    <property type="evidence" value="ECO:0007669"/>
    <property type="project" value="InterPro"/>
</dbReference>
<feature type="transmembrane region" description="Helical" evidence="6">
    <location>
        <begin position="133"/>
        <end position="150"/>
    </location>
</feature>
<dbReference type="FunCoup" id="A0A068TZN3">
    <property type="interactions" value="1"/>
</dbReference>
<dbReference type="Proteomes" id="UP000295252">
    <property type="component" value="Chromosome IX"/>
</dbReference>
<comment type="subcellular location">
    <subcellularLocation>
        <location evidence="1">Membrane</location>
        <topology evidence="1">Multi-pass membrane protein</topology>
    </subcellularLocation>
</comment>
<dbReference type="InterPro" id="IPR045069">
    <property type="entry name" value="MATE_euk"/>
</dbReference>
<proteinExistence type="inferred from homology"/>
<feature type="transmembrane region" description="Helical" evidence="6">
    <location>
        <begin position="422"/>
        <end position="445"/>
    </location>
</feature>
<dbReference type="OMA" id="MAMFVCE"/>
<dbReference type="NCBIfam" id="TIGR00797">
    <property type="entry name" value="matE"/>
    <property type="match status" value="1"/>
</dbReference>
<evidence type="ECO:0000313" key="7">
    <source>
        <dbReference type="EMBL" id="CDP01532.1"/>
    </source>
</evidence>
<evidence type="ECO:0000256" key="1">
    <source>
        <dbReference type="ARBA" id="ARBA00004141"/>
    </source>
</evidence>
<feature type="transmembrane region" description="Helical" evidence="6">
    <location>
        <begin position="170"/>
        <end position="187"/>
    </location>
</feature>
<keyword evidence="4 6" id="KW-1133">Transmembrane helix</keyword>
<feature type="transmembrane region" description="Helical" evidence="6">
    <location>
        <begin position="451"/>
        <end position="473"/>
    </location>
</feature>
<keyword evidence="8" id="KW-1185">Reference proteome</keyword>
<dbReference type="EMBL" id="HG739091">
    <property type="protein sequence ID" value="CDP01532.1"/>
    <property type="molecule type" value="Genomic_DNA"/>
</dbReference>
<evidence type="ECO:0000256" key="2">
    <source>
        <dbReference type="ARBA" id="ARBA00010199"/>
    </source>
</evidence>
<dbReference type="GO" id="GO:0042910">
    <property type="term" value="F:xenobiotic transmembrane transporter activity"/>
    <property type="evidence" value="ECO:0007669"/>
    <property type="project" value="InterPro"/>
</dbReference>
<evidence type="ECO:0000256" key="6">
    <source>
        <dbReference type="RuleBase" id="RU004914"/>
    </source>
</evidence>
<feature type="transmembrane region" description="Helical" evidence="6">
    <location>
        <begin position="199"/>
        <end position="220"/>
    </location>
</feature>
<keyword evidence="3 6" id="KW-0812">Transmembrane</keyword>